<dbReference type="InterPro" id="IPR006379">
    <property type="entry name" value="HAD-SF_hydro_IIB"/>
</dbReference>
<proteinExistence type="predicted"/>
<dbReference type="PROSITE" id="PS01228">
    <property type="entry name" value="COF_1"/>
    <property type="match status" value="1"/>
</dbReference>
<protein>
    <recommendedName>
        <fullName evidence="3">Hydrolase</fullName>
    </recommendedName>
</protein>
<dbReference type="SFLD" id="SFLDG01140">
    <property type="entry name" value="C2.B:_Phosphomannomutase_and_P"/>
    <property type="match status" value="1"/>
</dbReference>
<dbReference type="PANTHER" id="PTHR10000">
    <property type="entry name" value="PHOSPHOSERINE PHOSPHATASE"/>
    <property type="match status" value="1"/>
</dbReference>
<dbReference type="STRING" id="1236971.JCM9152_2481"/>
<dbReference type="Gene3D" id="3.30.1240.10">
    <property type="match status" value="1"/>
</dbReference>
<dbReference type="NCBIfam" id="TIGR01484">
    <property type="entry name" value="HAD-SF-IIB"/>
    <property type="match status" value="1"/>
</dbReference>
<comment type="caution">
    <text evidence="1">The sequence shown here is derived from an EMBL/GenBank/DDBJ whole genome shotgun (WGS) entry which is preliminary data.</text>
</comment>
<dbReference type="GO" id="GO:0016791">
    <property type="term" value="F:phosphatase activity"/>
    <property type="evidence" value="ECO:0007669"/>
    <property type="project" value="TreeGrafter"/>
</dbReference>
<dbReference type="SFLD" id="SFLDS00003">
    <property type="entry name" value="Haloacid_Dehalogenase"/>
    <property type="match status" value="1"/>
</dbReference>
<dbReference type="Proteomes" id="UP000018895">
    <property type="component" value="Unassembled WGS sequence"/>
</dbReference>
<dbReference type="OrthoDB" id="9806027at2"/>
<dbReference type="CDD" id="cd07516">
    <property type="entry name" value="HAD_Pase"/>
    <property type="match status" value="1"/>
</dbReference>
<dbReference type="PROSITE" id="PS01229">
    <property type="entry name" value="COF_2"/>
    <property type="match status" value="1"/>
</dbReference>
<dbReference type="PANTHER" id="PTHR10000:SF55">
    <property type="entry name" value="5-AMINO-6-(5-PHOSPHO-D-RIBITYLAMINO)URACIL PHOSPHATASE YCSE"/>
    <property type="match status" value="1"/>
</dbReference>
<name>W4QHB8_9BACI</name>
<accession>W4QHB8</accession>
<dbReference type="InterPro" id="IPR023214">
    <property type="entry name" value="HAD_sf"/>
</dbReference>
<organism evidence="1 2">
    <name type="scientific">Halalkalibacter hemicellulosilyticusJCM 9152</name>
    <dbReference type="NCBI Taxonomy" id="1236971"/>
    <lineage>
        <taxon>Bacteria</taxon>
        <taxon>Bacillati</taxon>
        <taxon>Bacillota</taxon>
        <taxon>Bacilli</taxon>
        <taxon>Bacillales</taxon>
        <taxon>Bacillaceae</taxon>
        <taxon>Halalkalibacter</taxon>
    </lineage>
</organism>
<evidence type="ECO:0008006" key="3">
    <source>
        <dbReference type="Google" id="ProtNLM"/>
    </source>
</evidence>
<dbReference type="NCBIfam" id="TIGR00099">
    <property type="entry name" value="Cof-subfamily"/>
    <property type="match status" value="1"/>
</dbReference>
<dbReference type="Gene3D" id="3.40.50.1000">
    <property type="entry name" value="HAD superfamily/HAD-like"/>
    <property type="match status" value="1"/>
</dbReference>
<dbReference type="InterPro" id="IPR000150">
    <property type="entry name" value="Cof"/>
</dbReference>
<dbReference type="InterPro" id="IPR036412">
    <property type="entry name" value="HAD-like_sf"/>
</dbReference>
<dbReference type="Pfam" id="PF08282">
    <property type="entry name" value="Hydrolase_3"/>
    <property type="match status" value="1"/>
</dbReference>
<keyword evidence="2" id="KW-1185">Reference proteome</keyword>
<dbReference type="RefSeq" id="WP_035344225.1">
    <property type="nucleotide sequence ID" value="NZ_BAUU01000015.1"/>
</dbReference>
<dbReference type="SUPFAM" id="SSF56784">
    <property type="entry name" value="HAD-like"/>
    <property type="match status" value="1"/>
</dbReference>
<dbReference type="AlphaFoldDB" id="W4QHB8"/>
<dbReference type="EMBL" id="BAUU01000015">
    <property type="protein sequence ID" value="GAE31043.1"/>
    <property type="molecule type" value="Genomic_DNA"/>
</dbReference>
<gene>
    <name evidence="1" type="ORF">JCM9152_2481</name>
</gene>
<dbReference type="SFLD" id="SFLDG01144">
    <property type="entry name" value="C2.B.4:_PGP_Like"/>
    <property type="match status" value="1"/>
</dbReference>
<evidence type="ECO:0000313" key="2">
    <source>
        <dbReference type="Proteomes" id="UP000018895"/>
    </source>
</evidence>
<reference evidence="1" key="1">
    <citation type="journal article" date="2014" name="Genome Announc.">
        <title>Draft Genome Sequences of Three Alkaliphilic Bacillus Strains, Bacillus wakoensis JCM 9140T, Bacillus akibai JCM 9157T, and Bacillus hemicellulosilyticus JCM 9152T.</title>
        <authorList>
            <person name="Yuki M."/>
            <person name="Oshima K."/>
            <person name="Suda W."/>
            <person name="Oshida Y."/>
            <person name="Kitamura K."/>
            <person name="Iida T."/>
            <person name="Hattori M."/>
            <person name="Ohkuma M."/>
        </authorList>
    </citation>
    <scope>NUCLEOTIDE SEQUENCE [LARGE SCALE GENOMIC DNA]</scope>
    <source>
        <strain evidence="1">JCM 9152</strain>
    </source>
</reference>
<dbReference type="GO" id="GO:0000287">
    <property type="term" value="F:magnesium ion binding"/>
    <property type="evidence" value="ECO:0007669"/>
    <property type="project" value="TreeGrafter"/>
</dbReference>
<dbReference type="GO" id="GO:0005829">
    <property type="term" value="C:cytosol"/>
    <property type="evidence" value="ECO:0007669"/>
    <property type="project" value="TreeGrafter"/>
</dbReference>
<sequence>MKIIATDLDGTLLNEKHIISNENAAAIRKAQKSGIEVVVATGRSFSAAYKPLQQAELNCPIICLNGAQIYTLEQELIYNAPLDRSSCFEIQKACQEEGMYFEVFTNKGGYSDSRDKFIQVMVDIALSANPELKREDVETLAKQRFQDEEIEVIQNFEKLFNNTEITPYKILAFSILDHELEAVRNRLKDHEQLAITSSGFSNLEFNHPNAQKGIALSYYANQKGISMIDVTAIGDNFNDESMISMAGWGVAMGNAEDGIKEISNYVTKTNIENGVAHAIEKVLS</sequence>
<evidence type="ECO:0000313" key="1">
    <source>
        <dbReference type="EMBL" id="GAE31043.1"/>
    </source>
</evidence>